<dbReference type="SUPFAM" id="SSF52402">
    <property type="entry name" value="Adenine nucleotide alpha hydrolases-like"/>
    <property type="match status" value="1"/>
</dbReference>
<accession>A0A8B8PA62</accession>
<organism evidence="2 3">
    <name type="scientific">Rhodamnia argentea</name>
    <dbReference type="NCBI Taxonomy" id="178133"/>
    <lineage>
        <taxon>Eukaryota</taxon>
        <taxon>Viridiplantae</taxon>
        <taxon>Streptophyta</taxon>
        <taxon>Embryophyta</taxon>
        <taxon>Tracheophyta</taxon>
        <taxon>Spermatophyta</taxon>
        <taxon>Magnoliopsida</taxon>
        <taxon>eudicotyledons</taxon>
        <taxon>Gunneridae</taxon>
        <taxon>Pentapetalae</taxon>
        <taxon>rosids</taxon>
        <taxon>malvids</taxon>
        <taxon>Myrtales</taxon>
        <taxon>Myrtaceae</taxon>
        <taxon>Myrtoideae</taxon>
        <taxon>Myrteae</taxon>
        <taxon>Australasian group</taxon>
        <taxon>Rhodamnia</taxon>
    </lineage>
</organism>
<dbReference type="InterPro" id="IPR006015">
    <property type="entry name" value="Universal_stress_UspA"/>
</dbReference>
<dbReference type="PANTHER" id="PTHR31964:SF124">
    <property type="entry name" value="ADENINE NUCLEOTIDE ALPHA HYDROLASES-LIKE SUPERFAMILY PROTEIN"/>
    <property type="match status" value="1"/>
</dbReference>
<keyword evidence="2" id="KW-1185">Reference proteome</keyword>
<dbReference type="OrthoDB" id="843225at2759"/>
<dbReference type="InterPro" id="IPR014729">
    <property type="entry name" value="Rossmann-like_a/b/a_fold"/>
</dbReference>
<dbReference type="PANTHER" id="PTHR31964">
    <property type="entry name" value="ADENINE NUCLEOTIDE ALPHA HYDROLASES-LIKE SUPERFAMILY PROTEIN"/>
    <property type="match status" value="1"/>
</dbReference>
<feature type="domain" description="UspA" evidence="1">
    <location>
        <begin position="42"/>
        <end position="201"/>
    </location>
</feature>
<reference evidence="3" key="1">
    <citation type="submission" date="2025-08" db="UniProtKB">
        <authorList>
            <consortium name="RefSeq"/>
        </authorList>
    </citation>
    <scope>IDENTIFICATION</scope>
    <source>
        <tissue evidence="3">Leaf</tissue>
    </source>
</reference>
<protein>
    <submittedName>
        <fullName evidence="3">Universal stress protein A-like protein isoform X1</fullName>
    </submittedName>
</protein>
<dbReference type="Gene3D" id="3.40.50.620">
    <property type="entry name" value="HUPs"/>
    <property type="match status" value="1"/>
</dbReference>
<dbReference type="PRINTS" id="PR01438">
    <property type="entry name" value="UNVRSLSTRESS"/>
</dbReference>
<dbReference type="Pfam" id="PF00582">
    <property type="entry name" value="Usp"/>
    <property type="match status" value="1"/>
</dbReference>
<dbReference type="InterPro" id="IPR006016">
    <property type="entry name" value="UspA"/>
</dbReference>
<evidence type="ECO:0000259" key="1">
    <source>
        <dbReference type="Pfam" id="PF00582"/>
    </source>
</evidence>
<gene>
    <name evidence="3" type="primary">LOC115741847</name>
</gene>
<dbReference type="AlphaFoldDB" id="A0A8B8PA62"/>
<dbReference type="GeneID" id="115741847"/>
<dbReference type="CDD" id="cd23659">
    <property type="entry name" value="USP_At3g01520-like"/>
    <property type="match status" value="1"/>
</dbReference>
<dbReference type="Proteomes" id="UP000827889">
    <property type="component" value="Chromosome 7"/>
</dbReference>
<evidence type="ECO:0000313" key="3">
    <source>
        <dbReference type="RefSeq" id="XP_030531720.1"/>
    </source>
</evidence>
<dbReference type="KEGG" id="rarg:115741847"/>
<evidence type="ECO:0000313" key="2">
    <source>
        <dbReference type="Proteomes" id="UP000827889"/>
    </source>
</evidence>
<sequence>MDATTEKDTAPLTAGTVVEESMVVGMVMQEPVHSAERKPKTKVMVAVDESEGSFYALRWTLDHQVGRSSPAPAADDDEEVEMITLVHVQQPFHHYAVPAGPAGTAMYATSAAAESVRKAQEENTAIIMSRALHMCKESMVKAETVILIGDPKDMICQATEQMHVDLLVVGSRGLGKIKRALLGSVSDYCAHHAKCPILIVKPPKEASKP</sequence>
<name>A0A8B8PA62_9MYRT</name>
<proteinExistence type="predicted"/>
<dbReference type="RefSeq" id="XP_030531720.1">
    <property type="nucleotide sequence ID" value="XM_030675860.2"/>
</dbReference>